<dbReference type="Pfam" id="PF00480">
    <property type="entry name" value="ROK"/>
    <property type="match status" value="1"/>
</dbReference>
<evidence type="ECO:0000313" key="3">
    <source>
        <dbReference type="Proteomes" id="UP000014983"/>
    </source>
</evidence>
<dbReference type="InterPro" id="IPR000600">
    <property type="entry name" value="ROK"/>
</dbReference>
<dbReference type="RefSeq" id="WP_020836130.1">
    <property type="nucleotide sequence ID" value="NC_021833.1"/>
</dbReference>
<protein>
    <submittedName>
        <fullName evidence="2">Glucokinase</fullName>
    </submittedName>
</protein>
<name>S5M1H2_9MOLU</name>
<gene>
    <name evidence="2" type="primary">glk</name>
    <name evidence="2" type="ORF">SDIMI_v3c01930</name>
</gene>
<dbReference type="Gene3D" id="3.30.420.40">
    <property type="match status" value="2"/>
</dbReference>
<dbReference type="HOGENOM" id="CLU_036604_0_4_14"/>
<dbReference type="KEGG" id="sdi:SDIMI_v3c01930"/>
<accession>S5M1H2</accession>
<evidence type="ECO:0000313" key="2">
    <source>
        <dbReference type="EMBL" id="AGR41897.1"/>
    </source>
</evidence>
<organism evidence="2 3">
    <name type="scientific">Spiroplasma diminutum CUAS-1</name>
    <dbReference type="NCBI Taxonomy" id="1276221"/>
    <lineage>
        <taxon>Bacteria</taxon>
        <taxon>Bacillati</taxon>
        <taxon>Mycoplasmatota</taxon>
        <taxon>Mollicutes</taxon>
        <taxon>Entomoplasmatales</taxon>
        <taxon>Spiroplasmataceae</taxon>
        <taxon>Spiroplasma</taxon>
    </lineage>
</organism>
<dbReference type="STRING" id="1276221.SDIMI_v3c01930"/>
<dbReference type="PANTHER" id="PTHR18964:SF149">
    <property type="entry name" value="BIFUNCTIONAL UDP-N-ACETYLGLUCOSAMINE 2-EPIMERASE_N-ACETYLMANNOSAMINE KINASE"/>
    <property type="match status" value="1"/>
</dbReference>
<dbReference type="InterPro" id="IPR043129">
    <property type="entry name" value="ATPase_NBD"/>
</dbReference>
<dbReference type="InParanoid" id="S5M1H2"/>
<reference evidence="2 3" key="1">
    <citation type="journal article" date="2013" name="Genome Biol. Evol.">
        <title>Comparison of metabolic capacities and inference of gene content evolution in mosquito-associated Spiroplasma diminutum and S. taiwanense.</title>
        <authorList>
            <person name="Lo W.S."/>
            <person name="Ku C."/>
            <person name="Chen L.L."/>
            <person name="Chang T.H."/>
            <person name="Kuo C.H."/>
        </authorList>
    </citation>
    <scope>NUCLEOTIDE SEQUENCE [LARGE SCALE GENOMIC DNA]</scope>
    <source>
        <strain evidence="2">CUAS-1</strain>
    </source>
</reference>
<dbReference type="AlphaFoldDB" id="S5M1H2"/>
<dbReference type="GO" id="GO:0016301">
    <property type="term" value="F:kinase activity"/>
    <property type="evidence" value="ECO:0007669"/>
    <property type="project" value="UniProtKB-KW"/>
</dbReference>
<comment type="similarity">
    <text evidence="1">Belongs to the ROK (NagC/XylR) family.</text>
</comment>
<sequence length="319" mass="34868">MSKAFTIDLGATSAKCAFFEDEKVIKTFVYKTIDKTNLLENIAKKTYEIAKENNIDMNDLDFVGVAVCGIVDNETGTVIYSTNLGWKNYPTRKELISLFGNENIIVLNDAKAATYGEWAASLNREPDSMALFTIGTGVGGGAIFNRKLVFGDNTGLPSEPGHGGGFQNQFQCDCGLIGCLDPVSSATGIERRLREVGSTSTGPLGKIYADLKENIHIIDVADLFINGDPEITKIFEENLEPLAKCISVLIHFFDLSMVVIGGGPSNLGEPFLNIIKEKLKSYVLPDFYSKIRINKSNLGDLVGAWGVYKYGLDHIINKK</sequence>
<dbReference type="PANTHER" id="PTHR18964">
    <property type="entry name" value="ROK (REPRESSOR, ORF, KINASE) FAMILY"/>
    <property type="match status" value="1"/>
</dbReference>
<dbReference type="eggNOG" id="COG1940">
    <property type="taxonomic scope" value="Bacteria"/>
</dbReference>
<dbReference type="EMBL" id="CP005076">
    <property type="protein sequence ID" value="AGR41897.1"/>
    <property type="molecule type" value="Genomic_DNA"/>
</dbReference>
<dbReference type="OrthoDB" id="9810372at2"/>
<dbReference type="PATRIC" id="fig|1276221.3.peg.190"/>
<keyword evidence="3" id="KW-1185">Reference proteome</keyword>
<dbReference type="Proteomes" id="UP000014983">
    <property type="component" value="Chromosome"/>
</dbReference>
<keyword evidence="2" id="KW-0808">Transferase</keyword>
<dbReference type="SUPFAM" id="SSF53067">
    <property type="entry name" value="Actin-like ATPase domain"/>
    <property type="match status" value="1"/>
</dbReference>
<proteinExistence type="inferred from homology"/>
<evidence type="ECO:0000256" key="1">
    <source>
        <dbReference type="ARBA" id="ARBA00006479"/>
    </source>
</evidence>
<keyword evidence="2" id="KW-0418">Kinase</keyword>